<evidence type="ECO:0000313" key="1">
    <source>
        <dbReference type="EnsemblMetazoa" id="Aqu2.1.35695_001"/>
    </source>
</evidence>
<protein>
    <submittedName>
        <fullName evidence="1">Uncharacterized protein</fullName>
    </submittedName>
</protein>
<accession>A0A1X7V603</accession>
<reference evidence="1" key="1">
    <citation type="submission" date="2017-05" db="UniProtKB">
        <authorList>
            <consortium name="EnsemblMetazoa"/>
        </authorList>
    </citation>
    <scope>IDENTIFICATION</scope>
</reference>
<dbReference type="InParanoid" id="A0A1X7V603"/>
<proteinExistence type="predicted"/>
<name>A0A1X7V603_AMPQE</name>
<dbReference type="AlphaFoldDB" id="A0A1X7V603"/>
<dbReference type="EnsemblMetazoa" id="Aqu2.1.35695_001">
    <property type="protein sequence ID" value="Aqu2.1.35695_001"/>
    <property type="gene ID" value="Aqu2.1.35695"/>
</dbReference>
<sequence>MLEKANDQDLEALSAYTIRNRDSIIATDSDISQFKLMNVKEAPLDNRQEHFDLLCFPTLFPTGP</sequence>
<organism evidence="1">
    <name type="scientific">Amphimedon queenslandica</name>
    <name type="common">Sponge</name>
    <dbReference type="NCBI Taxonomy" id="400682"/>
    <lineage>
        <taxon>Eukaryota</taxon>
        <taxon>Metazoa</taxon>
        <taxon>Porifera</taxon>
        <taxon>Demospongiae</taxon>
        <taxon>Heteroscleromorpha</taxon>
        <taxon>Haplosclerida</taxon>
        <taxon>Niphatidae</taxon>
        <taxon>Amphimedon</taxon>
    </lineage>
</organism>